<dbReference type="Proteomes" id="UP000052978">
    <property type="component" value="Unassembled WGS sequence"/>
</dbReference>
<sequence>MSVEKGVPFGFPLWDPREQRRTPHWEARGRGKARVLGSKGQAPARVCFLPELGNRGSPVREKMWVPWYGLIVIGKKMELLGRNKQKPRKPEPETKFPGLEDEETVRKARSGLSQERNVRLLHLVASVLHSSAGFVKESPKEAWAKPEVSRKTRVDVGSAGTPTGSRRPSGLKEAPRFPGVRTSREDMRSRGYKPGRNEERLSISGGKLRLNEEKRRSRGEKMGTGGEDVKGSGMGSTSEDKTERVVVKEILALR</sequence>
<feature type="compositionally biased region" description="Basic and acidic residues" evidence="1">
    <location>
        <begin position="137"/>
        <end position="154"/>
    </location>
</feature>
<feature type="region of interest" description="Disordered" evidence="1">
    <location>
        <begin position="135"/>
        <end position="243"/>
    </location>
</feature>
<feature type="compositionally biased region" description="Basic and acidic residues" evidence="1">
    <location>
        <begin position="209"/>
        <end position="221"/>
    </location>
</feature>
<proteinExistence type="predicted"/>
<feature type="region of interest" description="Disordered" evidence="1">
    <location>
        <begin position="82"/>
        <end position="107"/>
    </location>
</feature>
<protein>
    <submittedName>
        <fullName evidence="2">Uncharacterized protein</fullName>
    </submittedName>
</protein>
<dbReference type="EMBL" id="KE162024">
    <property type="protein sequence ID" value="EPQ06539.1"/>
    <property type="molecule type" value="Genomic_DNA"/>
</dbReference>
<gene>
    <name evidence="2" type="ORF">D623_10030736</name>
</gene>
<evidence type="ECO:0000313" key="3">
    <source>
        <dbReference type="Proteomes" id="UP000052978"/>
    </source>
</evidence>
<keyword evidence="3" id="KW-1185">Reference proteome</keyword>
<reference evidence="2 3" key="1">
    <citation type="journal article" date="2013" name="Nat. Commun.">
        <title>Genome analysis reveals insights into physiology and longevity of the Brandt's bat Myotis brandtii.</title>
        <authorList>
            <person name="Seim I."/>
            <person name="Fang X."/>
            <person name="Xiong Z."/>
            <person name="Lobanov A.V."/>
            <person name="Huang Z."/>
            <person name="Ma S."/>
            <person name="Feng Y."/>
            <person name="Turanov A.A."/>
            <person name="Zhu Y."/>
            <person name="Lenz T.L."/>
            <person name="Gerashchenko M.V."/>
            <person name="Fan D."/>
            <person name="Hee Yim S."/>
            <person name="Yao X."/>
            <person name="Jordan D."/>
            <person name="Xiong Y."/>
            <person name="Ma Y."/>
            <person name="Lyapunov A.N."/>
            <person name="Chen G."/>
            <person name="Kulakova O.I."/>
            <person name="Sun Y."/>
            <person name="Lee S.G."/>
            <person name="Bronson R.T."/>
            <person name="Moskalev A.A."/>
            <person name="Sunyaev S.R."/>
            <person name="Zhang G."/>
            <person name="Krogh A."/>
            <person name="Wang J."/>
            <person name="Gladyshev V.N."/>
        </authorList>
    </citation>
    <scope>NUCLEOTIDE SEQUENCE [LARGE SCALE GENOMIC DNA]</scope>
</reference>
<organism evidence="2 3">
    <name type="scientific">Myotis brandtii</name>
    <name type="common">Brandt's bat</name>
    <dbReference type="NCBI Taxonomy" id="109478"/>
    <lineage>
        <taxon>Eukaryota</taxon>
        <taxon>Metazoa</taxon>
        <taxon>Chordata</taxon>
        <taxon>Craniata</taxon>
        <taxon>Vertebrata</taxon>
        <taxon>Euteleostomi</taxon>
        <taxon>Mammalia</taxon>
        <taxon>Eutheria</taxon>
        <taxon>Laurasiatheria</taxon>
        <taxon>Chiroptera</taxon>
        <taxon>Yangochiroptera</taxon>
        <taxon>Vespertilionidae</taxon>
        <taxon>Myotis</taxon>
    </lineage>
</organism>
<dbReference type="AlphaFoldDB" id="S7MQC5"/>
<evidence type="ECO:0000256" key="1">
    <source>
        <dbReference type="SAM" id="MobiDB-lite"/>
    </source>
</evidence>
<accession>S7MQC5</accession>
<evidence type="ECO:0000313" key="2">
    <source>
        <dbReference type="EMBL" id="EPQ06539.1"/>
    </source>
</evidence>
<feature type="compositionally biased region" description="Basic and acidic residues" evidence="1">
    <location>
        <begin position="182"/>
        <end position="201"/>
    </location>
</feature>
<name>S7MQC5_MYOBR</name>